<proteinExistence type="predicted"/>
<dbReference type="AlphaFoldDB" id="A0A9D1PWG3"/>
<reference evidence="1" key="1">
    <citation type="journal article" date="2021" name="PeerJ">
        <title>Extensive microbial diversity within the chicken gut microbiome revealed by metagenomics and culture.</title>
        <authorList>
            <person name="Gilroy R."/>
            <person name="Ravi A."/>
            <person name="Getino M."/>
            <person name="Pursley I."/>
            <person name="Horton D.L."/>
            <person name="Alikhan N.F."/>
            <person name="Baker D."/>
            <person name="Gharbi K."/>
            <person name="Hall N."/>
            <person name="Watson M."/>
            <person name="Adriaenssens E.M."/>
            <person name="Foster-Nyarko E."/>
            <person name="Jarju S."/>
            <person name="Secka A."/>
            <person name="Antonio M."/>
            <person name="Oren A."/>
            <person name="Chaudhuri R.R."/>
            <person name="La Ragione R."/>
            <person name="Hildebrand F."/>
            <person name="Pallen M.J."/>
        </authorList>
    </citation>
    <scope>NUCLEOTIDE SEQUENCE</scope>
    <source>
        <strain evidence="1">ChiHecec2B26-446</strain>
    </source>
</reference>
<evidence type="ECO:0000313" key="2">
    <source>
        <dbReference type="Proteomes" id="UP000886752"/>
    </source>
</evidence>
<name>A0A9D1PWG3_9BACT</name>
<comment type="caution">
    <text evidence="1">The sequence shown here is derived from an EMBL/GenBank/DDBJ whole genome shotgun (WGS) entry which is preliminary data.</text>
</comment>
<sequence length="174" mass="19457">MSTDANSPDEILGQEFLTWLWYRSDSDPAAFKDKDGSPFAVSLEQKITVEGGSGEERETAAVSGALSPLREARVGLATGKKVTRALLQLSRDEMNFQVTLKAADFSCNALRTPKVEKPEEDDDPDAVFLEKVYLMETALRLLDCLYRAFLEIRLDEAAWAREVQALHAWTERAD</sequence>
<evidence type="ECO:0000313" key="1">
    <source>
        <dbReference type="EMBL" id="HIW00150.1"/>
    </source>
</evidence>
<organism evidence="1 2">
    <name type="scientific">Candidatus Desulfovibrio intestinipullorum</name>
    <dbReference type="NCBI Taxonomy" id="2838536"/>
    <lineage>
        <taxon>Bacteria</taxon>
        <taxon>Pseudomonadati</taxon>
        <taxon>Thermodesulfobacteriota</taxon>
        <taxon>Desulfovibrionia</taxon>
        <taxon>Desulfovibrionales</taxon>
        <taxon>Desulfovibrionaceae</taxon>
        <taxon>Desulfovibrio</taxon>
    </lineage>
</organism>
<protein>
    <submittedName>
        <fullName evidence="1">Uncharacterized protein</fullName>
    </submittedName>
</protein>
<reference evidence="1" key="2">
    <citation type="submission" date="2021-04" db="EMBL/GenBank/DDBJ databases">
        <authorList>
            <person name="Gilroy R."/>
        </authorList>
    </citation>
    <scope>NUCLEOTIDE SEQUENCE</scope>
    <source>
        <strain evidence="1">ChiHecec2B26-446</strain>
    </source>
</reference>
<dbReference type="Proteomes" id="UP000886752">
    <property type="component" value="Unassembled WGS sequence"/>
</dbReference>
<gene>
    <name evidence="1" type="ORF">H9894_03050</name>
</gene>
<dbReference type="EMBL" id="DXHV01000034">
    <property type="protein sequence ID" value="HIW00150.1"/>
    <property type="molecule type" value="Genomic_DNA"/>
</dbReference>
<accession>A0A9D1PWG3</accession>